<proteinExistence type="predicted"/>
<dbReference type="InterPro" id="IPR021115">
    <property type="entry name" value="Pyridoxal-P_BS"/>
</dbReference>
<dbReference type="PROSITE" id="PS00392">
    <property type="entry name" value="DDC_GAD_HDC_YDC"/>
    <property type="match status" value="1"/>
</dbReference>
<comment type="cofactor">
    <cofactor evidence="1 4">
        <name>pyridoxal 5'-phosphate</name>
        <dbReference type="ChEBI" id="CHEBI:597326"/>
    </cofactor>
</comment>
<name>A0A4R6YMB8_9GAMM</name>
<dbReference type="Gene3D" id="3.40.640.10">
    <property type="entry name" value="Type I PLP-dependent aspartate aminotransferase-like (Major domain)"/>
    <property type="match status" value="1"/>
</dbReference>
<dbReference type="Pfam" id="PF00282">
    <property type="entry name" value="Pyridoxal_deC"/>
    <property type="match status" value="1"/>
</dbReference>
<evidence type="ECO:0000256" key="5">
    <source>
        <dbReference type="SAM" id="MobiDB-lite"/>
    </source>
</evidence>
<keyword evidence="3" id="KW-0456">Lyase</keyword>
<dbReference type="InterPro" id="IPR015421">
    <property type="entry name" value="PyrdxlP-dep_Trfase_major"/>
</dbReference>
<evidence type="ECO:0000313" key="6">
    <source>
        <dbReference type="EMBL" id="TDR38547.1"/>
    </source>
</evidence>
<dbReference type="EMBL" id="SNZH01000020">
    <property type="protein sequence ID" value="TDR38547.1"/>
    <property type="molecule type" value="Genomic_DNA"/>
</dbReference>
<dbReference type="InterPro" id="IPR002129">
    <property type="entry name" value="PyrdxlP-dep_de-COase"/>
</dbReference>
<dbReference type="GO" id="GO:0019752">
    <property type="term" value="P:carboxylic acid metabolic process"/>
    <property type="evidence" value="ECO:0007669"/>
    <property type="project" value="InterPro"/>
</dbReference>
<accession>A0A4R6YMB8</accession>
<feature type="modified residue" description="N6-(pyridoxal phosphate)lysine" evidence="4">
    <location>
        <position position="438"/>
    </location>
</feature>
<dbReference type="Proteomes" id="UP000295293">
    <property type="component" value="Unassembled WGS sequence"/>
</dbReference>
<evidence type="ECO:0000256" key="1">
    <source>
        <dbReference type="ARBA" id="ARBA00001933"/>
    </source>
</evidence>
<comment type="caution">
    <text evidence="6">The sequence shown here is derived from an EMBL/GenBank/DDBJ whole genome shotgun (WGS) entry which is preliminary data.</text>
</comment>
<evidence type="ECO:0000256" key="3">
    <source>
        <dbReference type="ARBA" id="ARBA00023239"/>
    </source>
</evidence>
<protein>
    <submittedName>
        <fullName evidence="6">Glutamate/tyrosine decarboxylase-like PLP-dependent enzyme</fullName>
    </submittedName>
</protein>
<dbReference type="OrthoDB" id="9803665at2"/>
<dbReference type="GO" id="GO:0030170">
    <property type="term" value="F:pyridoxal phosphate binding"/>
    <property type="evidence" value="ECO:0007669"/>
    <property type="project" value="InterPro"/>
</dbReference>
<evidence type="ECO:0000256" key="4">
    <source>
        <dbReference type="PIRSR" id="PIRSR602129-50"/>
    </source>
</evidence>
<dbReference type="GO" id="GO:0016831">
    <property type="term" value="F:carboxy-lyase activity"/>
    <property type="evidence" value="ECO:0007669"/>
    <property type="project" value="InterPro"/>
</dbReference>
<feature type="compositionally biased region" description="Low complexity" evidence="5">
    <location>
        <begin position="22"/>
        <end position="31"/>
    </location>
</feature>
<dbReference type="AlphaFoldDB" id="A0A4R6YMB8"/>
<gene>
    <name evidence="6" type="ORF">DFR29_12048</name>
</gene>
<keyword evidence="7" id="KW-1185">Reference proteome</keyword>
<dbReference type="PANTHER" id="PTHR42735:SF4">
    <property type="entry name" value="PYRIDOXAL PHOSPHATE-DEPENDENT DECARBOXYLASE FAMILY PROTEIN"/>
    <property type="match status" value="1"/>
</dbReference>
<dbReference type="InterPro" id="IPR050477">
    <property type="entry name" value="GrpII_AminoAcid_Decarb"/>
</dbReference>
<evidence type="ECO:0000256" key="2">
    <source>
        <dbReference type="ARBA" id="ARBA00022898"/>
    </source>
</evidence>
<keyword evidence="2 4" id="KW-0663">Pyridoxal phosphate</keyword>
<feature type="region of interest" description="Disordered" evidence="5">
    <location>
        <begin position="1"/>
        <end position="31"/>
    </location>
</feature>
<reference evidence="6 7" key="1">
    <citation type="submission" date="2019-03" db="EMBL/GenBank/DDBJ databases">
        <title>Genomic Encyclopedia of Type Strains, Phase IV (KMG-IV): sequencing the most valuable type-strain genomes for metagenomic binning, comparative biology and taxonomic classification.</title>
        <authorList>
            <person name="Goeker M."/>
        </authorList>
    </citation>
    <scope>NUCLEOTIDE SEQUENCE [LARGE SCALE GENOMIC DNA]</scope>
    <source>
        <strain evidence="6 7">DSM 21667</strain>
    </source>
</reference>
<organism evidence="6 7">
    <name type="scientific">Tahibacter aquaticus</name>
    <dbReference type="NCBI Taxonomy" id="520092"/>
    <lineage>
        <taxon>Bacteria</taxon>
        <taxon>Pseudomonadati</taxon>
        <taxon>Pseudomonadota</taxon>
        <taxon>Gammaproteobacteria</taxon>
        <taxon>Lysobacterales</taxon>
        <taxon>Rhodanobacteraceae</taxon>
        <taxon>Tahibacter</taxon>
    </lineage>
</organism>
<dbReference type="InterPro" id="IPR015424">
    <property type="entry name" value="PyrdxlP-dep_Trfase"/>
</dbReference>
<sequence length="676" mass="73138">MPSLSSHLSAEPCSGAGGGGSTPAATPGACSGPAEAAAHDYALDACFLGPYGENDSLLEKLVVEFLRDHVYWRRNFHPEDPPPITTAAARQPDYLDFEARMRRELHQLSAALKKSVPFHSPRYMGHMVSDLLLPGLAAQILTLPYNPNNVSEDAAPVTVDMEVQVGLQLARMLGYPHDPQQPACAFGHLTSGGTVANYQALRLALALKAFPVALRAAGPAELELPPDDWSAFNLSGEDSIALLQRWQSWLAALPAAHRASWRAKVEAQRIEQLGLHGFFAAHPLLSEPCVLAPVTAHYSWSKGVKLLGLGRDQLELLPTCGMRLDADALEAALERHARERRPVLLAVAVLGGTEYGTVDPVDAVLAARRRSRRRGLDFSVHVDAAWGGYLATLFRSEDGSLRTPAQVGAEFTRFPAPEVHAAFAALADTDSVTVDPHKLGYLPYGAGAFVCRDHRAMALLAERADYVFHSDTPPDYLERYRNLGQYIPEGSKSGASAAAVYVTHKVLPLDHAHFGRLPRATVRAAEAFHARALRFAAEQAGVVQLIVPFAPDSNLVCLALNPCGNRSLEVANAFVAALHDCLRSDPRQPLQLKEFFGSVTSLRFDLLGTADTARILAALGLDAGPIGEGRLVILRHTLMNPYLIDTQNGISYIDGYFAFLARQIHALRVRDGHAAP</sequence>
<dbReference type="SUPFAM" id="SSF53383">
    <property type="entry name" value="PLP-dependent transferases"/>
    <property type="match status" value="1"/>
</dbReference>
<dbReference type="PANTHER" id="PTHR42735">
    <property type="match status" value="1"/>
</dbReference>
<dbReference type="RefSeq" id="WP_133821363.1">
    <property type="nucleotide sequence ID" value="NZ_SNZH01000020.1"/>
</dbReference>
<evidence type="ECO:0000313" key="7">
    <source>
        <dbReference type="Proteomes" id="UP000295293"/>
    </source>
</evidence>